<evidence type="ECO:0000313" key="2">
    <source>
        <dbReference type="EMBL" id="CAJ1935231.1"/>
    </source>
</evidence>
<proteinExistence type="predicted"/>
<evidence type="ECO:0000313" key="3">
    <source>
        <dbReference type="Proteomes" id="UP001295423"/>
    </source>
</evidence>
<keyword evidence="1" id="KW-0732">Signal</keyword>
<dbReference type="EMBL" id="CAKOGP040000446">
    <property type="protein sequence ID" value="CAJ1935231.1"/>
    <property type="molecule type" value="Genomic_DNA"/>
</dbReference>
<reference evidence="2" key="1">
    <citation type="submission" date="2023-08" db="EMBL/GenBank/DDBJ databases">
        <authorList>
            <person name="Audoor S."/>
            <person name="Bilcke G."/>
        </authorList>
    </citation>
    <scope>NUCLEOTIDE SEQUENCE</scope>
</reference>
<name>A0AAD2CIM6_9STRA</name>
<evidence type="ECO:0000256" key="1">
    <source>
        <dbReference type="SAM" id="SignalP"/>
    </source>
</evidence>
<gene>
    <name evidence="2" type="ORF">CYCCA115_LOCUS4567</name>
</gene>
<feature type="chain" id="PRO_5042261511" evidence="1">
    <location>
        <begin position="22"/>
        <end position="411"/>
    </location>
</feature>
<comment type="caution">
    <text evidence="2">The sequence shown here is derived from an EMBL/GenBank/DDBJ whole genome shotgun (WGS) entry which is preliminary data.</text>
</comment>
<keyword evidence="3" id="KW-1185">Reference proteome</keyword>
<sequence length="411" mass="46309">MSTRYWRFCILHLCLFHACSLHLESTIPKSLDESWSSASSTSLYLSREPLAAVTDRSITSSTTPSGISQSLSLYSLQWTPDDRISIPVRSTWRWKDAVLGDGRDFFVPKPKTIQKLQSIFMDNIPGLEECSVLSNCARFAVLCKWNDTDVPTVAERDLRCEALSFCLLHQVDYNDKTAKKHLATLTQSLDLPKLLSTELPSTVEVDSAVQELSRHWDCIHDISAIMLHLCKVSAGTSERPRRPDRQVIFRPYSSRDAHILLQLKRTKAAVSSRSGVLNDLLELAIRAGKAARNEMIVPALKELKPYGSSKDPPLDLSIEVQEKVIEDAIEPLIQECLEKWKASTNKDSITTLRQAAESLSTSDEELAIIRKLLHQPTIELRRSPETVDVQQILDDIDYKLQSLRKSKASLI</sequence>
<organism evidence="2 3">
    <name type="scientific">Cylindrotheca closterium</name>
    <dbReference type="NCBI Taxonomy" id="2856"/>
    <lineage>
        <taxon>Eukaryota</taxon>
        <taxon>Sar</taxon>
        <taxon>Stramenopiles</taxon>
        <taxon>Ochrophyta</taxon>
        <taxon>Bacillariophyta</taxon>
        <taxon>Bacillariophyceae</taxon>
        <taxon>Bacillariophycidae</taxon>
        <taxon>Bacillariales</taxon>
        <taxon>Bacillariaceae</taxon>
        <taxon>Cylindrotheca</taxon>
    </lineage>
</organism>
<protein>
    <submittedName>
        <fullName evidence="2">Uncharacterized protein</fullName>
    </submittedName>
</protein>
<dbReference type="AlphaFoldDB" id="A0AAD2CIM6"/>
<feature type="signal peptide" evidence="1">
    <location>
        <begin position="1"/>
        <end position="21"/>
    </location>
</feature>
<accession>A0AAD2CIM6</accession>
<dbReference type="Proteomes" id="UP001295423">
    <property type="component" value="Unassembled WGS sequence"/>
</dbReference>